<evidence type="ECO:0008006" key="3">
    <source>
        <dbReference type="Google" id="ProtNLM"/>
    </source>
</evidence>
<dbReference type="PANTHER" id="PTHR45224">
    <property type="entry name" value="OS01G0527900 PROTEIN-RELATED"/>
    <property type="match status" value="1"/>
</dbReference>
<dbReference type="Proteomes" id="UP000285060">
    <property type="component" value="Unassembled WGS sequence"/>
</dbReference>
<reference evidence="1 2" key="1">
    <citation type="submission" date="2018-08" db="EMBL/GenBank/DDBJ databases">
        <title>Aphanomyces genome sequencing and annotation.</title>
        <authorList>
            <person name="Minardi D."/>
            <person name="Oidtmann B."/>
            <person name="Van Der Giezen M."/>
            <person name="Studholme D.J."/>
        </authorList>
    </citation>
    <scope>NUCLEOTIDE SEQUENCE [LARGE SCALE GENOMIC DNA]</scope>
    <source>
        <strain evidence="1 2">NJM0002</strain>
    </source>
</reference>
<protein>
    <recommendedName>
        <fullName evidence="3">No apical meristem-associated C-terminal domain-containing protein</fullName>
    </recommendedName>
</protein>
<organism evidence="1 2">
    <name type="scientific">Aphanomyces invadans</name>
    <dbReference type="NCBI Taxonomy" id="157072"/>
    <lineage>
        <taxon>Eukaryota</taxon>
        <taxon>Sar</taxon>
        <taxon>Stramenopiles</taxon>
        <taxon>Oomycota</taxon>
        <taxon>Saprolegniomycetes</taxon>
        <taxon>Saprolegniales</taxon>
        <taxon>Verrucalvaceae</taxon>
        <taxon>Aphanomyces</taxon>
    </lineage>
</organism>
<accession>A0A418AFQ6</accession>
<evidence type="ECO:0000313" key="2">
    <source>
        <dbReference type="Proteomes" id="UP000285060"/>
    </source>
</evidence>
<keyword evidence="2" id="KW-1185">Reference proteome</keyword>
<proteinExistence type="predicted"/>
<sequence>MTTLRTADSLYIHWRDTINKQVASFASALKLSKSVVRSGYNNEQYMADAQEYFKAQRWNKRQAAFKLMHCWEVLKDQPKWLRLTNAEVAEQAASPAELTKLLPTEAKTEHRRPADALRVGRPVHGRVFRRVAGALRAGLPVGM</sequence>
<comment type="caution">
    <text evidence="1">The sequence shown here is derived from an EMBL/GenBank/DDBJ whole genome shotgun (WGS) entry which is preliminary data.</text>
</comment>
<evidence type="ECO:0000313" key="1">
    <source>
        <dbReference type="EMBL" id="RHY17412.1"/>
    </source>
</evidence>
<dbReference type="AlphaFoldDB" id="A0A418AFQ6"/>
<name>A0A418AFQ6_9STRA</name>
<dbReference type="EMBL" id="QUSY01003473">
    <property type="protein sequence ID" value="RHY17412.1"/>
    <property type="molecule type" value="Genomic_DNA"/>
</dbReference>
<gene>
    <name evidence="1" type="ORF">DYB32_010526</name>
</gene>